<dbReference type="Proteomes" id="UP001301140">
    <property type="component" value="Unassembled WGS sequence"/>
</dbReference>
<dbReference type="InterPro" id="IPR005000">
    <property type="entry name" value="Aldolase/citrate-lyase_domain"/>
</dbReference>
<dbReference type="PIRSF" id="PIRSF015582">
    <property type="entry name" value="Cit_lyase_B"/>
    <property type="match status" value="1"/>
</dbReference>
<dbReference type="GO" id="GO:0006107">
    <property type="term" value="P:oxaloacetate metabolic process"/>
    <property type="evidence" value="ECO:0007669"/>
    <property type="project" value="TreeGrafter"/>
</dbReference>
<evidence type="ECO:0000313" key="9">
    <source>
        <dbReference type="Proteomes" id="UP001301140"/>
    </source>
</evidence>
<dbReference type="GO" id="GO:0016829">
    <property type="term" value="F:lyase activity"/>
    <property type="evidence" value="ECO:0007669"/>
    <property type="project" value="UniProtKB-KW"/>
</dbReference>
<feature type="binding site" evidence="5">
    <location>
        <position position="134"/>
    </location>
    <ligand>
        <name>substrate</name>
    </ligand>
</feature>
<feature type="binding site" evidence="6">
    <location>
        <position position="161"/>
    </location>
    <ligand>
        <name>Mg(2+)</name>
        <dbReference type="ChEBI" id="CHEBI:18420"/>
    </ligand>
</feature>
<dbReference type="EMBL" id="JARGEQ010000025">
    <property type="protein sequence ID" value="MDF1585552.1"/>
    <property type="molecule type" value="Genomic_DNA"/>
</dbReference>
<comment type="caution">
    <text evidence="8">The sequence shown here is derived from an EMBL/GenBank/DDBJ whole genome shotgun (WGS) entry which is preliminary data.</text>
</comment>
<feature type="binding site" evidence="5">
    <location>
        <position position="72"/>
    </location>
    <ligand>
        <name>substrate</name>
    </ligand>
</feature>
<dbReference type="PANTHER" id="PTHR32308:SF0">
    <property type="entry name" value="HPCH_HPAI ALDOLASE_CITRATE LYASE DOMAIN-CONTAINING PROTEIN"/>
    <property type="match status" value="1"/>
</dbReference>
<gene>
    <name evidence="8" type="ORF">PZ740_04020</name>
</gene>
<dbReference type="Pfam" id="PF03328">
    <property type="entry name" value="HpcH_HpaI"/>
    <property type="match status" value="1"/>
</dbReference>
<dbReference type="SUPFAM" id="SSF51621">
    <property type="entry name" value="Phosphoenolpyruvate/pyruvate domain"/>
    <property type="match status" value="1"/>
</dbReference>
<protein>
    <submittedName>
        <fullName evidence="8">CoA ester lyase</fullName>
    </submittedName>
</protein>
<keyword evidence="8" id="KW-0456">Lyase</keyword>
<dbReference type="InterPro" id="IPR040442">
    <property type="entry name" value="Pyrv_kinase-like_dom_sf"/>
</dbReference>
<dbReference type="AlphaFoldDB" id="A0AAP3XQT8"/>
<comment type="cofactor">
    <cofactor evidence="1">
        <name>Mg(2+)</name>
        <dbReference type="ChEBI" id="CHEBI:18420"/>
    </cofactor>
</comment>
<dbReference type="InterPro" id="IPR011206">
    <property type="entry name" value="Citrate_lyase_beta/mcl1/mcl2"/>
</dbReference>
<evidence type="ECO:0000256" key="5">
    <source>
        <dbReference type="PIRSR" id="PIRSR015582-1"/>
    </source>
</evidence>
<evidence type="ECO:0000256" key="2">
    <source>
        <dbReference type="ARBA" id="ARBA00005568"/>
    </source>
</evidence>
<keyword evidence="9" id="KW-1185">Reference proteome</keyword>
<sequence>MSTKKTLPLWRSLLFVPVNVERFVEKAHLRGADGIQLDLEDSVPESEKDAARRVVPAVAERVARGGADVVVRINRPLSMAVRDMEASICERVTALALPKVQSAEHVQLLAEHASEIEAKSGLPEGHTRFIVMVETGDAFFRMAEIAKADPRIVAMTLGGEDFATSVGMAPEPEGLLMPKQAMIFAATAASLLPMGFVGSIAGFADIEGFRAIVRRSRTLGFRGASCIHPNQVAVLNEEFRPPAQELAHARKIIDAYDLAKAEGRGSVSVDGRMIDVPIVQRAEALIAWEEAIRAREARTEAARG</sequence>
<accession>A0AAP3XQT8</accession>
<dbReference type="PANTHER" id="PTHR32308">
    <property type="entry name" value="LYASE BETA SUBUNIT, PUTATIVE (AFU_ORTHOLOGUE AFUA_4G13030)-RELATED"/>
    <property type="match status" value="1"/>
</dbReference>
<comment type="similarity">
    <text evidence="2">Belongs to the HpcH/HpaI aldolase family.</text>
</comment>
<organism evidence="8 9">
    <name type="scientific">Marinimicrococcus flavescens</name>
    <dbReference type="NCBI Taxonomy" id="3031815"/>
    <lineage>
        <taxon>Bacteria</taxon>
        <taxon>Pseudomonadati</taxon>
        <taxon>Pseudomonadota</taxon>
        <taxon>Alphaproteobacteria</taxon>
        <taxon>Geminicoccales</taxon>
        <taxon>Geminicoccaceae</taxon>
        <taxon>Marinimicrococcus</taxon>
    </lineage>
</organism>
<evidence type="ECO:0000313" key="8">
    <source>
        <dbReference type="EMBL" id="MDF1585552.1"/>
    </source>
</evidence>
<evidence type="ECO:0000256" key="4">
    <source>
        <dbReference type="ARBA" id="ARBA00022842"/>
    </source>
</evidence>
<feature type="domain" description="HpcH/HpaI aldolase/citrate lyase" evidence="7">
    <location>
        <begin position="11"/>
        <end position="229"/>
    </location>
</feature>
<evidence type="ECO:0000259" key="7">
    <source>
        <dbReference type="Pfam" id="PF03328"/>
    </source>
</evidence>
<dbReference type="RefSeq" id="WP_327787971.1">
    <property type="nucleotide sequence ID" value="NZ_JARGEQ010000025.1"/>
</dbReference>
<evidence type="ECO:0000256" key="3">
    <source>
        <dbReference type="ARBA" id="ARBA00022723"/>
    </source>
</evidence>
<feature type="binding site" evidence="6">
    <location>
        <position position="134"/>
    </location>
    <ligand>
        <name>Mg(2+)</name>
        <dbReference type="ChEBI" id="CHEBI:18420"/>
    </ligand>
</feature>
<dbReference type="GO" id="GO:0000287">
    <property type="term" value="F:magnesium ion binding"/>
    <property type="evidence" value="ECO:0007669"/>
    <property type="project" value="TreeGrafter"/>
</dbReference>
<keyword evidence="4 6" id="KW-0460">Magnesium</keyword>
<evidence type="ECO:0000256" key="6">
    <source>
        <dbReference type="PIRSR" id="PIRSR015582-2"/>
    </source>
</evidence>
<name>A0AAP3XQT8_9PROT</name>
<dbReference type="Gene3D" id="3.20.20.60">
    <property type="entry name" value="Phosphoenolpyruvate-binding domains"/>
    <property type="match status" value="1"/>
</dbReference>
<reference evidence="8 9" key="1">
    <citation type="submission" date="2023-03" db="EMBL/GenBank/DDBJ databases">
        <title>YIM 152171 draft genome.</title>
        <authorList>
            <person name="Yang Z."/>
        </authorList>
    </citation>
    <scope>NUCLEOTIDE SEQUENCE [LARGE SCALE GENOMIC DNA]</scope>
    <source>
        <strain evidence="8 9">YIM 152171</strain>
    </source>
</reference>
<dbReference type="InterPro" id="IPR015813">
    <property type="entry name" value="Pyrv/PenolPyrv_kinase-like_dom"/>
</dbReference>
<keyword evidence="3 6" id="KW-0479">Metal-binding</keyword>
<proteinExistence type="inferred from homology"/>
<evidence type="ECO:0000256" key="1">
    <source>
        <dbReference type="ARBA" id="ARBA00001946"/>
    </source>
</evidence>